<dbReference type="SUPFAM" id="SSF53850">
    <property type="entry name" value="Periplasmic binding protein-like II"/>
    <property type="match status" value="1"/>
</dbReference>
<dbReference type="EMBL" id="AP021861">
    <property type="protein sequence ID" value="BBO31835.1"/>
    <property type="molecule type" value="Genomic_DNA"/>
</dbReference>
<dbReference type="Pfam" id="PF12849">
    <property type="entry name" value="PBP_like_2"/>
    <property type="match status" value="1"/>
</dbReference>
<evidence type="ECO:0000256" key="1">
    <source>
        <dbReference type="ARBA" id="ARBA00022729"/>
    </source>
</evidence>
<dbReference type="Proteomes" id="UP000326837">
    <property type="component" value="Chromosome"/>
</dbReference>
<reference evidence="5" key="1">
    <citation type="submission" date="2019-10" db="EMBL/GenBank/DDBJ databases">
        <title>Lacipirellula parvula gen. nov., sp. nov., representing a lineage of planctomycetes widespread in freshwater anoxic habitats, and description of the family Lacipirellulaceae.</title>
        <authorList>
            <person name="Dedysh S.N."/>
            <person name="Kulichevskaya I.S."/>
            <person name="Beletsky A.V."/>
            <person name="Rakitin A.L."/>
            <person name="Mardanov A.V."/>
            <person name="Ivanova A.A."/>
            <person name="Saltykova V.X."/>
            <person name="Rijpstra W.I.C."/>
            <person name="Sinninghe Damste J.S."/>
            <person name="Ravin N.V."/>
        </authorList>
    </citation>
    <scope>NUCLEOTIDE SEQUENCE [LARGE SCALE GENOMIC DNA]</scope>
    <source>
        <strain evidence="5">PX69</strain>
    </source>
</reference>
<feature type="chain" id="PRO_5024951283" description="PBP domain-containing protein" evidence="2">
    <location>
        <begin position="31"/>
        <end position="344"/>
    </location>
</feature>
<keyword evidence="5" id="KW-1185">Reference proteome</keyword>
<dbReference type="PANTHER" id="PTHR30570:SF6">
    <property type="entry name" value="PHOSPHATE-BINDING PROTEIN PSTS"/>
    <property type="match status" value="1"/>
</dbReference>
<organism evidence="4 5">
    <name type="scientific">Lacipirellula parvula</name>
    <dbReference type="NCBI Taxonomy" id="2650471"/>
    <lineage>
        <taxon>Bacteria</taxon>
        <taxon>Pseudomonadati</taxon>
        <taxon>Planctomycetota</taxon>
        <taxon>Planctomycetia</taxon>
        <taxon>Pirellulales</taxon>
        <taxon>Lacipirellulaceae</taxon>
        <taxon>Lacipirellula</taxon>
    </lineage>
</organism>
<dbReference type="KEGG" id="lpav:PLANPX_1447"/>
<dbReference type="RefSeq" id="WP_152097907.1">
    <property type="nucleotide sequence ID" value="NZ_AP021861.1"/>
</dbReference>
<dbReference type="InterPro" id="IPR050811">
    <property type="entry name" value="Phosphate_ABC_transporter"/>
</dbReference>
<evidence type="ECO:0000256" key="2">
    <source>
        <dbReference type="SAM" id="SignalP"/>
    </source>
</evidence>
<gene>
    <name evidence="4" type="ORF">PLANPX_1447</name>
</gene>
<feature type="signal peptide" evidence="2">
    <location>
        <begin position="1"/>
        <end position="30"/>
    </location>
</feature>
<dbReference type="Gene3D" id="3.40.190.10">
    <property type="entry name" value="Periplasmic binding protein-like II"/>
    <property type="match status" value="2"/>
</dbReference>
<accession>A0A5K7X647</accession>
<dbReference type="AlphaFoldDB" id="A0A5K7X647"/>
<dbReference type="PANTHER" id="PTHR30570">
    <property type="entry name" value="PERIPLASMIC PHOSPHATE BINDING COMPONENT OF PHOSPHATE ABC TRANSPORTER"/>
    <property type="match status" value="1"/>
</dbReference>
<name>A0A5K7X647_9BACT</name>
<feature type="domain" description="PBP" evidence="3">
    <location>
        <begin position="59"/>
        <end position="312"/>
    </location>
</feature>
<evidence type="ECO:0000313" key="4">
    <source>
        <dbReference type="EMBL" id="BBO31835.1"/>
    </source>
</evidence>
<protein>
    <recommendedName>
        <fullName evidence="3">PBP domain-containing protein</fullName>
    </recommendedName>
</protein>
<sequence length="344" mass="36216">MGIRTHVSRRLATFLAIATLMAFTAAPLHAVEPHLANAVAAVPAQEADLLGGLPPYLPKAPISGKLSVAGSSAMNQLALLWADGLKHIHPDAKLDVAMFESGQVLPKLGAGEMEIGLISRPLTETELKQGGIVAIATAKDVLGVVVHPDNPLEQLTMEQGVKILQDPEAAENPGAKTWGDVGVTGSLAKTPINLYGRSTGTGAWGYLVNRFLGEGAKSRAGKDCNGYAQICEAVTKDPGGVGYLSLSLAPATKGKVLPLVLNTGEVVPAPKMGEAVDPRYPLVRQLYVVVKWEAGKPMPPMTEELLRYVLSRSGQEDAVKAGLLPLRRDEVLASRDALGWTGAH</sequence>
<evidence type="ECO:0000313" key="5">
    <source>
        <dbReference type="Proteomes" id="UP000326837"/>
    </source>
</evidence>
<dbReference type="InterPro" id="IPR024370">
    <property type="entry name" value="PBP_domain"/>
</dbReference>
<evidence type="ECO:0000259" key="3">
    <source>
        <dbReference type="Pfam" id="PF12849"/>
    </source>
</evidence>
<proteinExistence type="predicted"/>
<keyword evidence="1 2" id="KW-0732">Signal</keyword>